<evidence type="ECO:0000256" key="1">
    <source>
        <dbReference type="SAM" id="Phobius"/>
    </source>
</evidence>
<keyword evidence="1" id="KW-0472">Membrane</keyword>
<dbReference type="STRING" id="57664.SAMN05661003_11624"/>
<evidence type="ECO:0000313" key="3">
    <source>
        <dbReference type="Proteomes" id="UP000243205"/>
    </source>
</evidence>
<feature type="transmembrane region" description="Helical" evidence="1">
    <location>
        <begin position="34"/>
        <end position="59"/>
    </location>
</feature>
<gene>
    <name evidence="2" type="ORF">SAMN05661003_11624</name>
</gene>
<organism evidence="2 3">
    <name type="scientific">Desulfuromonas thiophila</name>
    <dbReference type="NCBI Taxonomy" id="57664"/>
    <lineage>
        <taxon>Bacteria</taxon>
        <taxon>Pseudomonadati</taxon>
        <taxon>Thermodesulfobacteriota</taxon>
        <taxon>Desulfuromonadia</taxon>
        <taxon>Desulfuromonadales</taxon>
        <taxon>Desulfuromonadaceae</taxon>
        <taxon>Desulfuromonas</taxon>
    </lineage>
</organism>
<protein>
    <submittedName>
        <fullName evidence="2">Uncharacterized protein</fullName>
    </submittedName>
</protein>
<keyword evidence="1" id="KW-1133">Transmembrane helix</keyword>
<dbReference type="RefSeq" id="WP_092079869.1">
    <property type="nucleotide sequence ID" value="NZ_FNAQ01000016.1"/>
</dbReference>
<dbReference type="Proteomes" id="UP000243205">
    <property type="component" value="Unassembled WGS sequence"/>
</dbReference>
<dbReference type="EMBL" id="FNAQ01000016">
    <property type="protein sequence ID" value="SDE56125.1"/>
    <property type="molecule type" value="Genomic_DNA"/>
</dbReference>
<keyword evidence="3" id="KW-1185">Reference proteome</keyword>
<name>A0A1G7DYG2_9BACT</name>
<evidence type="ECO:0000313" key="2">
    <source>
        <dbReference type="EMBL" id="SDE56125.1"/>
    </source>
</evidence>
<dbReference type="AlphaFoldDB" id="A0A1G7DYG2"/>
<reference evidence="3" key="1">
    <citation type="submission" date="2016-10" db="EMBL/GenBank/DDBJ databases">
        <authorList>
            <person name="Varghese N."/>
            <person name="Submissions S."/>
        </authorList>
    </citation>
    <scope>NUCLEOTIDE SEQUENCE [LARGE SCALE GENOMIC DNA]</scope>
    <source>
        <strain evidence="3">DSM 8987</strain>
    </source>
</reference>
<sequence>MGCVNVGNGSNISKPVAGNFSETLLEIGSSPETLTLLAALMLLCALAAFFTVVAGRLLMTALWLQVEGRPVRTDEHNLISREPSVLVLGWQTFRIWLLYCGLTLTGFVFKALLSQ</sequence>
<accession>A0A1G7DYG2</accession>
<keyword evidence="1" id="KW-0812">Transmembrane</keyword>
<feature type="transmembrane region" description="Helical" evidence="1">
    <location>
        <begin position="93"/>
        <end position="113"/>
    </location>
</feature>
<proteinExistence type="predicted"/>